<reference evidence="2 3" key="1">
    <citation type="journal article" date="2012" name="J. Bacteriol.">
        <title>Genome Sequence of n-Alkane-Degrading Hydrocarboniphaga effusa Strain AP103T (ATCC BAA-332T).</title>
        <authorList>
            <person name="Chang H.K."/>
            <person name="Zylstra G.J."/>
            <person name="Chae J.C."/>
        </authorList>
    </citation>
    <scope>NUCLEOTIDE SEQUENCE [LARGE SCALE GENOMIC DNA]</scope>
    <source>
        <strain evidence="2 3">AP103</strain>
    </source>
</reference>
<feature type="region of interest" description="Disordered" evidence="1">
    <location>
        <begin position="1"/>
        <end position="52"/>
    </location>
</feature>
<keyword evidence="3" id="KW-1185">Reference proteome</keyword>
<evidence type="ECO:0000256" key="1">
    <source>
        <dbReference type="SAM" id="MobiDB-lite"/>
    </source>
</evidence>
<protein>
    <submittedName>
        <fullName evidence="2">Uncharacterized protein</fullName>
    </submittedName>
</protein>
<comment type="caution">
    <text evidence="2">The sequence shown here is derived from an EMBL/GenBank/DDBJ whole genome shotgun (WGS) entry which is preliminary data.</text>
</comment>
<name>I8I4J6_9GAMM</name>
<evidence type="ECO:0000313" key="2">
    <source>
        <dbReference type="EMBL" id="EIT71156.1"/>
    </source>
</evidence>
<dbReference type="EMBL" id="AKGD01000001">
    <property type="protein sequence ID" value="EIT71156.1"/>
    <property type="molecule type" value="Genomic_DNA"/>
</dbReference>
<evidence type="ECO:0000313" key="3">
    <source>
        <dbReference type="Proteomes" id="UP000003704"/>
    </source>
</evidence>
<dbReference type="Proteomes" id="UP000003704">
    <property type="component" value="Unassembled WGS sequence"/>
</dbReference>
<accession>I8I4J6</accession>
<organism evidence="2 3">
    <name type="scientific">Hydrocarboniphaga effusa AP103</name>
    <dbReference type="NCBI Taxonomy" id="1172194"/>
    <lineage>
        <taxon>Bacteria</taxon>
        <taxon>Pseudomonadati</taxon>
        <taxon>Pseudomonadota</taxon>
        <taxon>Gammaproteobacteria</taxon>
        <taxon>Nevskiales</taxon>
        <taxon>Nevskiaceae</taxon>
        <taxon>Hydrocarboniphaga</taxon>
    </lineage>
</organism>
<sequence length="52" mass="5536">MPGESVHFPDVSSIQPHSATRREGSSRPRPREVVATAARPSGSDGLAHRAMV</sequence>
<dbReference type="AlphaFoldDB" id="I8I4J6"/>
<feature type="compositionally biased region" description="Basic and acidic residues" evidence="1">
    <location>
        <begin position="20"/>
        <end position="32"/>
    </location>
</feature>
<proteinExistence type="predicted"/>
<gene>
    <name evidence="2" type="ORF">WQQ_12930</name>
</gene>